<reference evidence="2 3" key="1">
    <citation type="submission" date="2018-11" db="EMBL/GenBank/DDBJ databases">
        <title>Rhodococcus spongicola sp. nov. and Rhodococcus xishaensis sp. nov. from marine sponges.</title>
        <authorList>
            <person name="Li L."/>
            <person name="Lin H.W."/>
        </authorList>
    </citation>
    <scope>NUCLEOTIDE SEQUENCE [LARGE SCALE GENOMIC DNA]</scope>
    <source>
        <strain evidence="2 3">CCTCC AB2014297</strain>
    </source>
</reference>
<dbReference type="RefSeq" id="WP_127917427.1">
    <property type="nucleotide sequence ID" value="NZ_RKLP01000009.1"/>
</dbReference>
<evidence type="ECO:0008006" key="4">
    <source>
        <dbReference type="Google" id="ProtNLM"/>
    </source>
</evidence>
<feature type="transmembrane region" description="Helical" evidence="1">
    <location>
        <begin position="63"/>
        <end position="82"/>
    </location>
</feature>
<gene>
    <name evidence="2" type="ORF">EGT67_17850</name>
</gene>
<dbReference type="EMBL" id="RKLP01000009">
    <property type="protein sequence ID" value="RVW08263.1"/>
    <property type="molecule type" value="Genomic_DNA"/>
</dbReference>
<evidence type="ECO:0000313" key="3">
    <source>
        <dbReference type="Proteomes" id="UP000286208"/>
    </source>
</evidence>
<organism evidence="2 3">
    <name type="scientific">Prescottella agglutinans</name>
    <dbReference type="NCBI Taxonomy" id="1644129"/>
    <lineage>
        <taxon>Bacteria</taxon>
        <taxon>Bacillati</taxon>
        <taxon>Actinomycetota</taxon>
        <taxon>Actinomycetes</taxon>
        <taxon>Mycobacteriales</taxon>
        <taxon>Nocardiaceae</taxon>
        <taxon>Prescottella</taxon>
    </lineage>
</organism>
<dbReference type="Proteomes" id="UP000286208">
    <property type="component" value="Unassembled WGS sequence"/>
</dbReference>
<proteinExistence type="predicted"/>
<keyword evidence="1" id="KW-0812">Transmembrane</keyword>
<sequence length="160" mass="17584">MADLPPNDPSESPSTRLARNFSELLQELRVEQAGVQILFAFLLAVVFTTVYEEQSVYVRTLHLITVLCAAASSALLIAPAVWHRILFRHRRRADILRQANRCALAGSGFLAAAMVGTVLIVAEIAVGGWAAKLIGAITALFFVALWFVVPSLLRRDDQLR</sequence>
<accession>A0A3S3AEH6</accession>
<dbReference type="InterPro" id="IPR046291">
    <property type="entry name" value="DUF6328"/>
</dbReference>
<evidence type="ECO:0000313" key="2">
    <source>
        <dbReference type="EMBL" id="RVW08263.1"/>
    </source>
</evidence>
<keyword evidence="1" id="KW-1133">Transmembrane helix</keyword>
<feature type="transmembrane region" description="Helical" evidence="1">
    <location>
        <begin position="133"/>
        <end position="153"/>
    </location>
</feature>
<evidence type="ECO:0000256" key="1">
    <source>
        <dbReference type="SAM" id="Phobius"/>
    </source>
</evidence>
<feature type="transmembrane region" description="Helical" evidence="1">
    <location>
        <begin position="103"/>
        <end position="127"/>
    </location>
</feature>
<name>A0A3S3AEH6_9NOCA</name>
<keyword evidence="1" id="KW-0472">Membrane</keyword>
<dbReference type="AlphaFoldDB" id="A0A3S3AEH6"/>
<protein>
    <recommendedName>
        <fullName evidence="4">Integral membrane protein</fullName>
    </recommendedName>
</protein>
<dbReference type="Pfam" id="PF19853">
    <property type="entry name" value="DUF6328"/>
    <property type="match status" value="1"/>
</dbReference>
<dbReference type="OrthoDB" id="3625784at2"/>
<feature type="transmembrane region" description="Helical" evidence="1">
    <location>
        <begin position="33"/>
        <end position="51"/>
    </location>
</feature>
<comment type="caution">
    <text evidence="2">The sequence shown here is derived from an EMBL/GenBank/DDBJ whole genome shotgun (WGS) entry which is preliminary data.</text>
</comment>
<keyword evidence="3" id="KW-1185">Reference proteome</keyword>